<dbReference type="RefSeq" id="WP_183168283.1">
    <property type="nucleotide sequence ID" value="NZ_JACHXI010000051.1"/>
</dbReference>
<gene>
    <name evidence="1" type="ORF">FHR87_003915</name>
</gene>
<accession>A0A839T7M4</accession>
<reference evidence="1 2" key="1">
    <citation type="submission" date="2020-08" db="EMBL/GenBank/DDBJ databases">
        <title>Genomic Encyclopedia of Type Strains, Phase III (KMG-III): the genomes of soil and plant-associated and newly described type strains.</title>
        <authorList>
            <person name="Whitman W."/>
        </authorList>
    </citation>
    <scope>NUCLEOTIDE SEQUENCE [LARGE SCALE GENOMIC DNA]</scope>
    <source>
        <strain evidence="1 2">CECT 4462</strain>
    </source>
</reference>
<sequence length="101" mass="11274">MDDKKWDGRITNIKVSDRTYPELYNELAMMQYKERSDRLKLLAYMGLMSLSRPMAVTPVALLALATQPVVDQAEDQSLGQEQESAAFAKHSLKGKLLGSIG</sequence>
<evidence type="ECO:0000313" key="2">
    <source>
        <dbReference type="Proteomes" id="UP000549250"/>
    </source>
</evidence>
<evidence type="ECO:0000313" key="1">
    <source>
        <dbReference type="EMBL" id="MBB3105472.1"/>
    </source>
</evidence>
<organism evidence="1 2">
    <name type="scientific">Azomonas macrocytogenes</name>
    <name type="common">Azotobacter macrocytogenes</name>
    <dbReference type="NCBI Taxonomy" id="69962"/>
    <lineage>
        <taxon>Bacteria</taxon>
        <taxon>Pseudomonadati</taxon>
        <taxon>Pseudomonadota</taxon>
        <taxon>Gammaproteobacteria</taxon>
        <taxon>Pseudomonadales</taxon>
        <taxon>Pseudomonadaceae</taxon>
        <taxon>Azomonas</taxon>
    </lineage>
</organism>
<dbReference type="EMBL" id="JACHXI010000051">
    <property type="protein sequence ID" value="MBB3105472.1"/>
    <property type="molecule type" value="Genomic_DNA"/>
</dbReference>
<proteinExistence type="predicted"/>
<protein>
    <submittedName>
        <fullName evidence="1">Uncharacterized protein</fullName>
    </submittedName>
</protein>
<dbReference type="Proteomes" id="UP000549250">
    <property type="component" value="Unassembled WGS sequence"/>
</dbReference>
<comment type="caution">
    <text evidence="1">The sequence shown here is derived from an EMBL/GenBank/DDBJ whole genome shotgun (WGS) entry which is preliminary data.</text>
</comment>
<name>A0A839T7M4_AZOMA</name>
<keyword evidence="2" id="KW-1185">Reference proteome</keyword>
<dbReference type="AlphaFoldDB" id="A0A839T7M4"/>